<evidence type="ECO:0000313" key="5">
    <source>
        <dbReference type="Proteomes" id="UP000467322"/>
    </source>
</evidence>
<protein>
    <submittedName>
        <fullName evidence="4">Outer membrane beta-barrel protein</fullName>
    </submittedName>
</protein>
<dbReference type="EMBL" id="WTUX01000011">
    <property type="protein sequence ID" value="MZR13054.1"/>
    <property type="molecule type" value="Genomic_DNA"/>
</dbReference>
<name>A0A845M8M0_9RHOB</name>
<evidence type="ECO:0000256" key="2">
    <source>
        <dbReference type="SAM" id="SignalP"/>
    </source>
</evidence>
<keyword evidence="1 2" id="KW-0732">Signal</keyword>
<feature type="chain" id="PRO_5033035628" evidence="2">
    <location>
        <begin position="25"/>
        <end position="156"/>
    </location>
</feature>
<dbReference type="Proteomes" id="UP000467322">
    <property type="component" value="Unassembled WGS sequence"/>
</dbReference>
<dbReference type="AlphaFoldDB" id="A0A845M8M0"/>
<dbReference type="RefSeq" id="WP_161351162.1">
    <property type="nucleotide sequence ID" value="NZ_WTUX01000011.1"/>
</dbReference>
<evidence type="ECO:0000259" key="3">
    <source>
        <dbReference type="Pfam" id="PF13505"/>
    </source>
</evidence>
<dbReference type="Pfam" id="PF13505">
    <property type="entry name" value="OMP_b-brl"/>
    <property type="match status" value="1"/>
</dbReference>
<gene>
    <name evidence="4" type="ORF">GQE99_08475</name>
</gene>
<dbReference type="InterPro" id="IPR011250">
    <property type="entry name" value="OMP/PagP_B-barrel"/>
</dbReference>
<accession>A0A845M8M0</accession>
<comment type="caution">
    <text evidence="4">The sequence shown here is derived from an EMBL/GenBank/DDBJ whole genome shotgun (WGS) entry which is preliminary data.</text>
</comment>
<evidence type="ECO:0000313" key="4">
    <source>
        <dbReference type="EMBL" id="MZR13054.1"/>
    </source>
</evidence>
<feature type="signal peptide" evidence="2">
    <location>
        <begin position="1"/>
        <end position="24"/>
    </location>
</feature>
<organism evidence="4 5">
    <name type="scientific">Maritimibacter harenae</name>
    <dbReference type="NCBI Taxonomy" id="2606218"/>
    <lineage>
        <taxon>Bacteria</taxon>
        <taxon>Pseudomonadati</taxon>
        <taxon>Pseudomonadota</taxon>
        <taxon>Alphaproteobacteria</taxon>
        <taxon>Rhodobacterales</taxon>
        <taxon>Roseobacteraceae</taxon>
        <taxon>Maritimibacter</taxon>
    </lineage>
</organism>
<keyword evidence="5" id="KW-1185">Reference proteome</keyword>
<evidence type="ECO:0000256" key="1">
    <source>
        <dbReference type="ARBA" id="ARBA00022729"/>
    </source>
</evidence>
<reference evidence="4 5" key="1">
    <citation type="submission" date="2019-12" db="EMBL/GenBank/DDBJ databases">
        <title>Maritimibacter sp. nov. sp. isolated from sea sand.</title>
        <authorList>
            <person name="Kim J."/>
            <person name="Jeong S.E."/>
            <person name="Jung H.S."/>
            <person name="Jeon C.O."/>
        </authorList>
    </citation>
    <scope>NUCLEOTIDE SEQUENCE [LARGE SCALE GENOMIC DNA]</scope>
    <source>
        <strain evidence="4 5">DP07</strain>
    </source>
</reference>
<dbReference type="SUPFAM" id="SSF56925">
    <property type="entry name" value="OMPA-like"/>
    <property type="match status" value="1"/>
</dbReference>
<proteinExistence type="predicted"/>
<feature type="domain" description="Outer membrane protein beta-barrel" evidence="3">
    <location>
        <begin position="12"/>
        <end position="156"/>
    </location>
</feature>
<dbReference type="InterPro" id="IPR027385">
    <property type="entry name" value="Beta-barrel_OMP"/>
</dbReference>
<dbReference type="Gene3D" id="2.40.160.20">
    <property type="match status" value="1"/>
</dbReference>
<sequence length="156" mass="16145">MNRSLKTIALGLGLAMAAAGTAAAQDFDGFYLGAYGSGDFTTSPNTYGFGANAGYLYEFTPGGYVGVEGDAYFPMSNPNIYTASARLGYDFGTPFMVYGQVGAGMDSTGASLWTVGAGGEYAVGGNTSVRLGVDRYQPFSGGPANYVAKVGLNYRF</sequence>